<dbReference type="EMBL" id="JABXXO010000001">
    <property type="protein sequence ID" value="KAF7784038.1"/>
    <property type="molecule type" value="Genomic_DNA"/>
</dbReference>
<name>A0A8H7FAH2_AGABI</name>
<feature type="region of interest" description="Disordered" evidence="1">
    <location>
        <begin position="425"/>
        <end position="445"/>
    </location>
</feature>
<dbReference type="AlphaFoldDB" id="A0A8H7FAH2"/>
<dbReference type="Proteomes" id="UP000629468">
    <property type="component" value="Unassembled WGS sequence"/>
</dbReference>
<evidence type="ECO:0000256" key="1">
    <source>
        <dbReference type="SAM" id="MobiDB-lite"/>
    </source>
</evidence>
<feature type="compositionally biased region" description="Acidic residues" evidence="1">
    <location>
        <begin position="232"/>
        <end position="243"/>
    </location>
</feature>
<feature type="compositionally biased region" description="Polar residues" evidence="1">
    <location>
        <begin position="307"/>
        <end position="322"/>
    </location>
</feature>
<comment type="caution">
    <text evidence="2">The sequence shown here is derived from an EMBL/GenBank/DDBJ whole genome shotgun (WGS) entry which is preliminary data.</text>
</comment>
<organism evidence="2 3">
    <name type="scientific">Agaricus bisporus var. burnettii</name>
    <dbReference type="NCBI Taxonomy" id="192524"/>
    <lineage>
        <taxon>Eukaryota</taxon>
        <taxon>Fungi</taxon>
        <taxon>Dikarya</taxon>
        <taxon>Basidiomycota</taxon>
        <taxon>Agaricomycotina</taxon>
        <taxon>Agaricomycetes</taxon>
        <taxon>Agaricomycetidae</taxon>
        <taxon>Agaricales</taxon>
        <taxon>Agaricineae</taxon>
        <taxon>Agaricaceae</taxon>
        <taxon>Agaricus</taxon>
    </lineage>
</organism>
<feature type="compositionally biased region" description="Low complexity" evidence="1">
    <location>
        <begin position="11"/>
        <end position="32"/>
    </location>
</feature>
<reference evidence="2 3" key="1">
    <citation type="journal article" name="Sci. Rep.">
        <title>Telomere-to-telomere assembled and centromere annotated genomes of the two main subspecies of the button mushroom Agaricus bisporus reveal especially polymorphic chromosome ends.</title>
        <authorList>
            <person name="Sonnenberg A.S.M."/>
            <person name="Sedaghat-Telgerd N."/>
            <person name="Lavrijssen B."/>
            <person name="Ohm R.A."/>
            <person name="Hendrickx P.M."/>
            <person name="Scholtmeijer K."/>
            <person name="Baars J.J.P."/>
            <person name="van Peer A."/>
        </authorList>
    </citation>
    <scope>NUCLEOTIDE SEQUENCE [LARGE SCALE GENOMIC DNA]</scope>
    <source>
        <strain evidence="2 3">H119_p4</strain>
    </source>
</reference>
<feature type="region of interest" description="Disordered" evidence="1">
    <location>
        <begin position="1"/>
        <end position="32"/>
    </location>
</feature>
<feature type="region of interest" description="Disordered" evidence="1">
    <location>
        <begin position="64"/>
        <end position="147"/>
    </location>
</feature>
<feature type="compositionally biased region" description="Polar residues" evidence="1">
    <location>
        <begin position="100"/>
        <end position="109"/>
    </location>
</feature>
<sequence length="445" mass="48048">MPKATVRPSLATSSSDFALPSSPLASSSSLTLDDPSFLLSRFRRPSLLSQKTALFGEGRLHSPLTASFTPYTHSRRRSRNASFSLTEDPYDSDRERMATDSPTSGTNTPPMKASDSGEDELIPAKPIPSTARAPPLTPPRRKLSTNMDELESYGITTTSGKRVTLPLKKLRIQGLLAESRPDEAEVKSEAAFQRLITSCSDLPLQPRTPRPSDRGRYPEEAGHEDNQREDTPSDDDENDETEEPFAFSAPGGTDPINIRKPVTPAGSIYGDGMAMCSSELSDSSAMEIDAWPHLGSPSMSMMSTPINQWRSTPPPTATSAVRSNKRKFDDRFDPYPSSSKRRAVSPAVLESNQRTPIGRGSSSRLPIAVPINIPGSQVNSACSSPTISGSYPRFPPSVSAMSSSPTIRSTMALASPILRPIIRRREGEEKDVEGAGEAVNGLTLG</sequence>
<gene>
    <name evidence="2" type="ORF">Agabi119p4_203</name>
</gene>
<evidence type="ECO:0000313" key="2">
    <source>
        <dbReference type="EMBL" id="KAF7784038.1"/>
    </source>
</evidence>
<accession>A0A8H7FAH2</accession>
<dbReference type="OMA" id="YPEEAGH"/>
<evidence type="ECO:0000313" key="3">
    <source>
        <dbReference type="Proteomes" id="UP000629468"/>
    </source>
</evidence>
<proteinExistence type="predicted"/>
<protein>
    <submittedName>
        <fullName evidence="2">Uncharacterized protein</fullName>
    </submittedName>
</protein>
<feature type="compositionally biased region" description="Basic and acidic residues" evidence="1">
    <location>
        <begin position="210"/>
        <end position="231"/>
    </location>
</feature>
<feature type="compositionally biased region" description="Polar residues" evidence="1">
    <location>
        <begin position="350"/>
        <end position="363"/>
    </location>
</feature>
<feature type="region of interest" description="Disordered" evidence="1">
    <location>
        <begin position="307"/>
        <end position="363"/>
    </location>
</feature>
<feature type="region of interest" description="Disordered" evidence="1">
    <location>
        <begin position="197"/>
        <end position="259"/>
    </location>
</feature>